<evidence type="ECO:0000313" key="2">
    <source>
        <dbReference type="Proteomes" id="UP000199125"/>
    </source>
</evidence>
<dbReference type="Gene3D" id="3.90.1700.10">
    <property type="entry name" value="v583 domain like"/>
    <property type="match status" value="1"/>
</dbReference>
<dbReference type="RefSeq" id="WP_090847208.1">
    <property type="nucleotide sequence ID" value="NZ_FNXG01000002.1"/>
</dbReference>
<dbReference type="AlphaFoldDB" id="A0A1H6LTR8"/>
<dbReference type="Pfam" id="PF06545">
    <property type="entry name" value="AllG"/>
    <property type="match status" value="1"/>
</dbReference>
<name>A0A1H6LTR8_9RHOB</name>
<sequence length="391" mass="39621">MTDQADRAAFLRVDATRPQLSAIRHLRELPGLNGRVLLHAGPPFADLGDIPVPVMNSLCIACVREGWATDPAAARALIASGAIGLAPAQDHRVLVPLAGAVGPSSALLEVSDAANPTARCYSPLNEGMTLCTRLGILHPDLPAHLRWLDTAVAGWVASRLSRPLPLQELLRDALAAGDDCHSRTMHGSAAIVAALGSRPGDPDPDGRIAAFLDASPAFALNVWMAMCGLMAAAAEGVAGSGIVTRAGGNGHSFGYQVAARPGEWIVAPAAAINGRIEAAHTGRRAAPALGDSALVDFMGLGGQALDAAPAVRAAMEGLLPRDAADRPAAVLHGHVEVFGRPGVTSAHKAAAAGVGPMVLLGMIDAAGEAGRIGGGCAAIDGQTMALAQEAA</sequence>
<dbReference type="Gene3D" id="1.10.10.660">
    <property type="entry name" value="conserved protein of unknown function from Enterococcus faecalis V583"/>
    <property type="match status" value="1"/>
</dbReference>
<dbReference type="Proteomes" id="UP000199125">
    <property type="component" value="Unassembled WGS sequence"/>
</dbReference>
<gene>
    <name evidence="1" type="ORF">SAMN04488075_1698</name>
</gene>
<dbReference type="STRING" id="65735.SAMN04488075_1698"/>
<dbReference type="InterPro" id="IPR024033">
    <property type="entry name" value="OXTCase_su_AllG_h-dom"/>
</dbReference>
<evidence type="ECO:0008006" key="3">
    <source>
        <dbReference type="Google" id="ProtNLM"/>
    </source>
</evidence>
<reference evidence="2" key="1">
    <citation type="submission" date="2016-10" db="EMBL/GenBank/DDBJ databases">
        <authorList>
            <person name="Varghese N."/>
            <person name="Submissions S."/>
        </authorList>
    </citation>
    <scope>NUCLEOTIDE SEQUENCE [LARGE SCALE GENOMIC DNA]</scope>
    <source>
        <strain evidence="2">DSM 11593</strain>
    </source>
</reference>
<keyword evidence="2" id="KW-1185">Reference proteome</keyword>
<proteinExistence type="predicted"/>
<protein>
    <recommendedName>
        <fullName evidence="3">DUF1116 domain-containing protein</fullName>
    </recommendedName>
</protein>
<dbReference type="OrthoDB" id="6193532at2"/>
<dbReference type="InterPro" id="IPR009499">
    <property type="entry name" value="AllG-like"/>
</dbReference>
<evidence type="ECO:0000313" key="1">
    <source>
        <dbReference type="EMBL" id="SEH89835.1"/>
    </source>
</evidence>
<accession>A0A1H6LTR8</accession>
<organism evidence="1 2">
    <name type="scientific">Paracoccus alkenifer</name>
    <dbReference type="NCBI Taxonomy" id="65735"/>
    <lineage>
        <taxon>Bacteria</taxon>
        <taxon>Pseudomonadati</taxon>
        <taxon>Pseudomonadota</taxon>
        <taxon>Alphaproteobacteria</taxon>
        <taxon>Rhodobacterales</taxon>
        <taxon>Paracoccaceae</taxon>
        <taxon>Paracoccus</taxon>
    </lineage>
</organism>
<dbReference type="Gene3D" id="3.90.1710.10">
    <property type="entry name" value="Enterococcus faecalis V583 domain"/>
    <property type="match status" value="1"/>
</dbReference>
<dbReference type="EMBL" id="FNXG01000002">
    <property type="protein sequence ID" value="SEH89835.1"/>
    <property type="molecule type" value="Genomic_DNA"/>
</dbReference>